<dbReference type="Pfam" id="PF18945">
    <property type="entry name" value="VipB_2"/>
    <property type="match status" value="1"/>
</dbReference>
<dbReference type="AlphaFoldDB" id="A0A2S9YER7"/>
<evidence type="ECO:0000259" key="2">
    <source>
        <dbReference type="Pfam" id="PF05943"/>
    </source>
</evidence>
<proteinExistence type="predicted"/>
<reference evidence="4 5" key="1">
    <citation type="submission" date="2018-03" db="EMBL/GenBank/DDBJ databases">
        <title>Draft Genome Sequences of the Obligatory Marine Myxobacteria Enhygromyxa salina SWB005.</title>
        <authorList>
            <person name="Poehlein A."/>
            <person name="Moghaddam J.A."/>
            <person name="Harms H."/>
            <person name="Alanjari M."/>
            <person name="Koenig G.M."/>
            <person name="Daniel R."/>
            <person name="Schaeberle T.F."/>
        </authorList>
    </citation>
    <scope>NUCLEOTIDE SEQUENCE [LARGE SCALE GENOMIC DNA]</scope>
    <source>
        <strain evidence="4 5">SWB005</strain>
    </source>
</reference>
<dbReference type="NCBIfam" id="TIGR03358">
    <property type="entry name" value="VI_chp_5"/>
    <property type="match status" value="1"/>
</dbReference>
<dbReference type="NCBIfam" id="TIGR03355">
    <property type="entry name" value="VI_chp_2"/>
    <property type="match status" value="1"/>
</dbReference>
<feature type="domain" description="TssC1 N-terminal" evidence="2">
    <location>
        <begin position="306"/>
        <end position="612"/>
    </location>
</feature>
<feature type="domain" description="TssC1 C-terminal" evidence="3">
    <location>
        <begin position="626"/>
        <end position="736"/>
    </location>
</feature>
<dbReference type="InterPro" id="IPR044032">
    <property type="entry name" value="TssC1_C"/>
</dbReference>
<dbReference type="Pfam" id="PF05591">
    <property type="entry name" value="T6SS_VipA"/>
    <property type="match status" value="1"/>
</dbReference>
<protein>
    <submittedName>
        <fullName evidence="4">Uncharacterized protein</fullName>
    </submittedName>
</protein>
<dbReference type="Proteomes" id="UP000237968">
    <property type="component" value="Unassembled WGS sequence"/>
</dbReference>
<dbReference type="OrthoDB" id="9764000at2"/>
<evidence type="ECO:0000313" key="5">
    <source>
        <dbReference type="Proteomes" id="UP000237968"/>
    </source>
</evidence>
<dbReference type="PANTHER" id="PTHR35565:SF1">
    <property type="entry name" value="TYPE VI SECRETION SYSTEM CONTRACTILE SHEATH LARGE SUBUNIT"/>
    <property type="match status" value="1"/>
</dbReference>
<dbReference type="PANTHER" id="PTHR35565">
    <property type="entry name" value="CYTOPLASMIC PROTEIN-RELATED"/>
    <property type="match status" value="1"/>
</dbReference>
<evidence type="ECO:0000259" key="3">
    <source>
        <dbReference type="Pfam" id="PF18945"/>
    </source>
</evidence>
<keyword evidence="5" id="KW-1185">Reference proteome</keyword>
<evidence type="ECO:0000313" key="4">
    <source>
        <dbReference type="EMBL" id="PRQ03608.1"/>
    </source>
</evidence>
<accession>A0A2S9YER7</accession>
<feature type="region of interest" description="Disordered" evidence="1">
    <location>
        <begin position="228"/>
        <end position="267"/>
    </location>
</feature>
<organism evidence="4 5">
    <name type="scientific">Enhygromyxa salina</name>
    <dbReference type="NCBI Taxonomy" id="215803"/>
    <lineage>
        <taxon>Bacteria</taxon>
        <taxon>Pseudomonadati</taxon>
        <taxon>Myxococcota</taxon>
        <taxon>Polyangia</taxon>
        <taxon>Nannocystales</taxon>
        <taxon>Nannocystaceae</taxon>
        <taxon>Enhygromyxa</taxon>
    </lineage>
</organism>
<sequence>MAKQSSPARDRVNLVYHEHETRKERELPLKILVIGDYTGHEDDRPLDERKPIKVDNKNLGAVMAEHGLRLRFNCRSRLSADPDDTLAVDLKFASYSDFGPEWVAQQVPELRTLVETRRALTELKEWLGLSPSLTQRFKQALATPENRNQLRRELGIIGGGSTAETSLSNWIVEGAALGVGSPDYTTLREAVESYLRTRLGEFDDPVPEADEPGPEPEAVALADVAESMPEPPTLAASAAADAPPSLAEPEPEPPGLGATPVSGTPGALLEDMLDNAEVVKDKRLAVGKRYKPEQIVIDRAGVDLNIVLLDRAISTQIDEILHHEDFQALEAAWRSLRYLIANVNFRENTEIHLLNCGKDDLIDDFEDAPEIAKSGLYRLVYSREYGTFGGEPFGLMVSTYEFDPGPRDMALLSNCAAVAAMAHVPFIGNASPRFFGEESFEGLATYSDIRVIFSTPQYTRWNAFRDTEDSRYVGLCLPRFLLRPPYERHHVHSFTYAEQTVKKSNYLWGYAAFAFATRVAESFARYRWSPNIVGPTAGGAVTGLPMLSFRSMRRVYDLDPDPRKRRGIEERMPTEIQLTERHEFELSEEGFIGLVFLKGSGQACFFSANSCQRPKVFANTEEGREASLGARLGAQLPYIFIVCRLAHYLKVLQREEIGRHMERADLERELNDWLRQYVSDMDNPAAAVRGKRPLRQAQVKVDEVPGQAGWYRAHLLLRPHLKYMGASFTLSLVGKLERETK</sequence>
<dbReference type="EMBL" id="PVNK01000074">
    <property type="protein sequence ID" value="PRQ03608.1"/>
    <property type="molecule type" value="Genomic_DNA"/>
</dbReference>
<dbReference type="InterPro" id="IPR008312">
    <property type="entry name" value="T6SS_TssB1"/>
</dbReference>
<dbReference type="InterPro" id="IPR010269">
    <property type="entry name" value="T6SS_TssC-like"/>
</dbReference>
<gene>
    <name evidence="4" type="ORF">ENSA5_14110</name>
</gene>
<feature type="compositionally biased region" description="Low complexity" evidence="1">
    <location>
        <begin position="233"/>
        <end position="248"/>
    </location>
</feature>
<evidence type="ECO:0000256" key="1">
    <source>
        <dbReference type="SAM" id="MobiDB-lite"/>
    </source>
</evidence>
<name>A0A2S9YER7_9BACT</name>
<dbReference type="InterPro" id="IPR044031">
    <property type="entry name" value="TssC1_N"/>
</dbReference>
<dbReference type="Pfam" id="PF05943">
    <property type="entry name" value="VipB"/>
    <property type="match status" value="1"/>
</dbReference>
<comment type="caution">
    <text evidence="4">The sequence shown here is derived from an EMBL/GenBank/DDBJ whole genome shotgun (WGS) entry which is preliminary data.</text>
</comment>